<dbReference type="PROSITE" id="PS51318">
    <property type="entry name" value="TAT"/>
    <property type="match status" value="1"/>
</dbReference>
<evidence type="ECO:0000259" key="5">
    <source>
        <dbReference type="Pfam" id="PF00496"/>
    </source>
</evidence>
<evidence type="ECO:0000256" key="4">
    <source>
        <dbReference type="SAM" id="SignalP"/>
    </source>
</evidence>
<feature type="signal peptide" evidence="4">
    <location>
        <begin position="1"/>
        <end position="27"/>
    </location>
</feature>
<dbReference type="RefSeq" id="WP_344719718.1">
    <property type="nucleotide sequence ID" value="NZ_BAAAUS010000005.1"/>
</dbReference>
<dbReference type="PANTHER" id="PTHR30290">
    <property type="entry name" value="PERIPLASMIC BINDING COMPONENT OF ABC TRANSPORTER"/>
    <property type="match status" value="1"/>
</dbReference>
<evidence type="ECO:0000256" key="2">
    <source>
        <dbReference type="ARBA" id="ARBA00022448"/>
    </source>
</evidence>
<reference evidence="7" key="1">
    <citation type="journal article" date="2019" name="Int. J. Syst. Evol. Microbiol.">
        <title>The Global Catalogue of Microorganisms (GCM) 10K type strain sequencing project: providing services to taxonomists for standard genome sequencing and annotation.</title>
        <authorList>
            <consortium name="The Broad Institute Genomics Platform"/>
            <consortium name="The Broad Institute Genome Sequencing Center for Infectious Disease"/>
            <person name="Wu L."/>
            <person name="Ma J."/>
        </authorList>
    </citation>
    <scope>NUCLEOTIDE SEQUENCE [LARGE SCALE GENOMIC DNA]</scope>
    <source>
        <strain evidence="7">CCM 7043</strain>
    </source>
</reference>
<organism evidence="6 7">
    <name type="scientific">Pseudonocardia yunnanensis</name>
    <dbReference type="NCBI Taxonomy" id="58107"/>
    <lineage>
        <taxon>Bacteria</taxon>
        <taxon>Bacillati</taxon>
        <taxon>Actinomycetota</taxon>
        <taxon>Actinomycetes</taxon>
        <taxon>Pseudonocardiales</taxon>
        <taxon>Pseudonocardiaceae</taxon>
        <taxon>Pseudonocardia</taxon>
    </lineage>
</organism>
<evidence type="ECO:0000313" key="7">
    <source>
        <dbReference type="Proteomes" id="UP001597114"/>
    </source>
</evidence>
<accession>A0ABW4F6L9</accession>
<proteinExistence type="inferred from homology"/>
<gene>
    <name evidence="6" type="ORF">ACFSJD_35705</name>
</gene>
<keyword evidence="3 4" id="KW-0732">Signal</keyword>
<keyword evidence="2" id="KW-0813">Transport</keyword>
<evidence type="ECO:0000256" key="3">
    <source>
        <dbReference type="ARBA" id="ARBA00022729"/>
    </source>
</evidence>
<sequence length="536" mass="58126">MIPIPRRRALVVLAAGGLAVLTASCGAAQGPAAAGRPALAAVNPYGGDLAAEGEPRRGGTLRLGMTSEITSFDPTVYNGNVAATAVYDSLMRMTPGGGVEPYLAESMESRDGGTTWRMRLRAGVRFHDGTAFDANAVVVNVQRHIDTASSPAHAGASLITSMRAVDPLTVEFGLAQPMGEFATLFALPFTDGTLGMVVSPAALAKYGADIGRNPVGAGPFRFVEWVPDSKSVFARNDDYWQQGTPHLDGLEFRPLPDTESRYASIANGDVDVIFAGYNQELVRGLEDPNLEVYFGPGDGGEFLRYNFTKPPFDDRRMREAIIRSINLDALGASQYNGRLIPAKSLFGDSSPYHTQAATDAWPQFDPERAKQLIEDYRSSGGNPEFTFTTTNSRVAFAEFVQAQMAAVGITMETQFYDIAQFTSAIAQSGNFQLTTWVGEVNSTYPGVSRLLGTGGSGNHGKYSNPEVDRLLDQAVVTTDDAERTKLYQQVELLSGQDLAVAWFSRSYRSTITRREVNGMDRYQAGTMWYATTWLDR</sequence>
<dbReference type="PROSITE" id="PS51257">
    <property type="entry name" value="PROKAR_LIPOPROTEIN"/>
    <property type="match status" value="1"/>
</dbReference>
<dbReference type="Proteomes" id="UP001597114">
    <property type="component" value="Unassembled WGS sequence"/>
</dbReference>
<dbReference type="SUPFAM" id="SSF53850">
    <property type="entry name" value="Periplasmic binding protein-like II"/>
    <property type="match status" value="1"/>
</dbReference>
<comment type="similarity">
    <text evidence="1">Belongs to the bacterial solute-binding protein 5 family.</text>
</comment>
<dbReference type="InterPro" id="IPR030678">
    <property type="entry name" value="Peptide/Ni-bd"/>
</dbReference>
<keyword evidence="7" id="KW-1185">Reference proteome</keyword>
<dbReference type="InterPro" id="IPR039424">
    <property type="entry name" value="SBP_5"/>
</dbReference>
<evidence type="ECO:0000256" key="1">
    <source>
        <dbReference type="ARBA" id="ARBA00005695"/>
    </source>
</evidence>
<dbReference type="Gene3D" id="3.40.190.10">
    <property type="entry name" value="Periplasmic binding protein-like II"/>
    <property type="match status" value="1"/>
</dbReference>
<dbReference type="Pfam" id="PF00496">
    <property type="entry name" value="SBP_bac_5"/>
    <property type="match status" value="1"/>
</dbReference>
<dbReference type="InterPro" id="IPR000914">
    <property type="entry name" value="SBP_5_dom"/>
</dbReference>
<dbReference type="PANTHER" id="PTHR30290:SF9">
    <property type="entry name" value="OLIGOPEPTIDE-BINDING PROTEIN APPA"/>
    <property type="match status" value="1"/>
</dbReference>
<dbReference type="EMBL" id="JBHUCO010000051">
    <property type="protein sequence ID" value="MFD1522882.1"/>
    <property type="molecule type" value="Genomic_DNA"/>
</dbReference>
<feature type="chain" id="PRO_5046519090" evidence="4">
    <location>
        <begin position="28"/>
        <end position="536"/>
    </location>
</feature>
<comment type="caution">
    <text evidence="6">The sequence shown here is derived from an EMBL/GenBank/DDBJ whole genome shotgun (WGS) entry which is preliminary data.</text>
</comment>
<dbReference type="Gene3D" id="3.90.76.10">
    <property type="entry name" value="Dipeptide-binding Protein, Domain 1"/>
    <property type="match status" value="1"/>
</dbReference>
<protein>
    <submittedName>
        <fullName evidence="6">ABC transporter substrate-binding protein</fullName>
    </submittedName>
</protein>
<dbReference type="PIRSF" id="PIRSF002741">
    <property type="entry name" value="MppA"/>
    <property type="match status" value="1"/>
</dbReference>
<dbReference type="InterPro" id="IPR006311">
    <property type="entry name" value="TAT_signal"/>
</dbReference>
<name>A0ABW4F6L9_9PSEU</name>
<evidence type="ECO:0000313" key="6">
    <source>
        <dbReference type="EMBL" id="MFD1522882.1"/>
    </source>
</evidence>
<dbReference type="Gene3D" id="3.10.105.10">
    <property type="entry name" value="Dipeptide-binding Protein, Domain 3"/>
    <property type="match status" value="1"/>
</dbReference>
<feature type="domain" description="Solute-binding protein family 5" evidence="5">
    <location>
        <begin position="99"/>
        <end position="456"/>
    </location>
</feature>